<evidence type="ECO:0000313" key="5">
    <source>
        <dbReference type="EMBL" id="MBC6993411.1"/>
    </source>
</evidence>
<dbReference type="PANTHER" id="PTHR34978:SF3">
    <property type="entry name" value="SLR0241 PROTEIN"/>
    <property type="match status" value="1"/>
</dbReference>
<dbReference type="InterPro" id="IPR052173">
    <property type="entry name" value="Beta-lactam_resp_regulator"/>
</dbReference>
<keyword evidence="1" id="KW-0175">Coiled coil</keyword>
<protein>
    <recommendedName>
        <fullName evidence="4">Peptidase M56 domain-containing protein</fullName>
    </recommendedName>
</protein>
<keyword evidence="3" id="KW-1133">Transmembrane helix</keyword>
<keyword evidence="3" id="KW-0472">Membrane</keyword>
<organism evidence="5 6">
    <name type="scientific">Neolewinella lacunae</name>
    <dbReference type="NCBI Taxonomy" id="1517758"/>
    <lineage>
        <taxon>Bacteria</taxon>
        <taxon>Pseudomonadati</taxon>
        <taxon>Bacteroidota</taxon>
        <taxon>Saprospiria</taxon>
        <taxon>Saprospirales</taxon>
        <taxon>Lewinellaceae</taxon>
        <taxon>Neolewinella</taxon>
    </lineage>
</organism>
<evidence type="ECO:0000259" key="4">
    <source>
        <dbReference type="Pfam" id="PF05569"/>
    </source>
</evidence>
<dbReference type="AlphaFoldDB" id="A0A923PIP1"/>
<feature type="transmembrane region" description="Helical" evidence="3">
    <location>
        <begin position="103"/>
        <end position="124"/>
    </location>
</feature>
<comment type="caution">
    <text evidence="5">The sequence shown here is derived from an EMBL/GenBank/DDBJ whole genome shotgun (WGS) entry which is preliminary data.</text>
</comment>
<dbReference type="EMBL" id="JACSIT010000067">
    <property type="protein sequence ID" value="MBC6993411.1"/>
    <property type="molecule type" value="Genomic_DNA"/>
</dbReference>
<dbReference type="Gene3D" id="3.30.2010.10">
    <property type="entry name" value="Metalloproteases ('zincins'), catalytic domain"/>
    <property type="match status" value="1"/>
</dbReference>
<sequence>MIDFPLPTAWVEALGWTILHSLWQGLLLAAVLWLASRACRRAQVRYGLAYGTLLAQLAVSLLTFSWVYVPAVAGPGSPTLPPGETLFNFSNAAPGSAWDPTVLLFWTVVFWAFGLVIGTVRLGLSFGRVRRMQRKVEGAVPADFQAKVLRLAQRLGCQRKFRIGLSQYIDGPALVGHLRPMLLFPIALVNQLTPEQAETIILHELAHLRRNDHWWNLLQCVVEVLFYYHPVVWWIGARIREEREYCCDDLVLRHGPGQLAYAQALLYFETQRQHPQTAVGLTGKPGGLLGRVQRFIHQQNLPYQMKSRLFLLPLLTLLALATTAAVAPTDSSSEPETAPTSLAAPPFGGLGGATTLAPAFSAPITTDTLPRGRHQVSTFRNGKSTEVTVENGAIKALRIDGQDIAPVEFDQYQGLVEELLQASKKPAAQGYSRSFNFYDPASSEAFERQMEEMGRVFERTSEELEGSFEGLSESWEYSFEDSEDYWEDFGQRMEDFGERFGESFAKIFSFGGLDSTFQLRIEGSGLENLQWNVDSMVNNGQMEGLRFQMRPEGAYPREYNLEDLRRDRENLQGDEEEKIREMETMIEQLERRKAEMKRDMAVRDRELAERDRAMAERDRELAARNRATEEMRRAARDGASPNILDIMGQLQKEGLLPDEDVRKVAVDQDRLSVNGKKASSAAHARFLEIYQQRAGQPFGKNSSVRITTN</sequence>
<name>A0A923PIP1_9BACT</name>
<feature type="transmembrane region" description="Helical" evidence="3">
    <location>
        <begin position="309"/>
        <end position="327"/>
    </location>
</feature>
<dbReference type="CDD" id="cd07341">
    <property type="entry name" value="M56_BlaR1_MecR1_like"/>
    <property type="match status" value="1"/>
</dbReference>
<reference evidence="5" key="1">
    <citation type="submission" date="2020-08" db="EMBL/GenBank/DDBJ databases">
        <title>Lewinella bacteria from marine environments.</title>
        <authorList>
            <person name="Zhong Y."/>
        </authorList>
    </citation>
    <scope>NUCLEOTIDE SEQUENCE</scope>
    <source>
        <strain evidence="5">KCTC 42187</strain>
    </source>
</reference>
<dbReference type="PANTHER" id="PTHR34978">
    <property type="entry name" value="POSSIBLE SENSOR-TRANSDUCER PROTEIN BLAR"/>
    <property type="match status" value="1"/>
</dbReference>
<feature type="compositionally biased region" description="Polar residues" evidence="2">
    <location>
        <begin position="330"/>
        <end position="340"/>
    </location>
</feature>
<evidence type="ECO:0000256" key="1">
    <source>
        <dbReference type="SAM" id="Coils"/>
    </source>
</evidence>
<evidence type="ECO:0000313" key="6">
    <source>
        <dbReference type="Proteomes" id="UP000650081"/>
    </source>
</evidence>
<feature type="transmembrane region" description="Helical" evidence="3">
    <location>
        <begin position="13"/>
        <end position="35"/>
    </location>
</feature>
<dbReference type="InterPro" id="IPR008756">
    <property type="entry name" value="Peptidase_M56"/>
</dbReference>
<accession>A0A923PIP1</accession>
<proteinExistence type="predicted"/>
<evidence type="ECO:0000256" key="2">
    <source>
        <dbReference type="SAM" id="MobiDB-lite"/>
    </source>
</evidence>
<keyword evidence="3" id="KW-0812">Transmembrane</keyword>
<dbReference type="RefSeq" id="WP_187465522.1">
    <property type="nucleotide sequence ID" value="NZ_JACSIT010000067.1"/>
</dbReference>
<feature type="region of interest" description="Disordered" evidence="2">
    <location>
        <begin position="328"/>
        <end position="347"/>
    </location>
</feature>
<feature type="domain" description="Peptidase M56" evidence="4">
    <location>
        <begin position="108"/>
        <end position="282"/>
    </location>
</feature>
<gene>
    <name evidence="5" type="ORF">H9S92_04510</name>
</gene>
<feature type="coiled-coil region" evidence="1">
    <location>
        <begin position="561"/>
        <end position="625"/>
    </location>
</feature>
<evidence type="ECO:0000256" key="3">
    <source>
        <dbReference type="SAM" id="Phobius"/>
    </source>
</evidence>
<keyword evidence="6" id="KW-1185">Reference proteome</keyword>
<feature type="transmembrane region" description="Helical" evidence="3">
    <location>
        <begin position="47"/>
        <end position="69"/>
    </location>
</feature>
<dbReference type="Pfam" id="PF05569">
    <property type="entry name" value="Peptidase_M56"/>
    <property type="match status" value="1"/>
</dbReference>
<dbReference type="Proteomes" id="UP000650081">
    <property type="component" value="Unassembled WGS sequence"/>
</dbReference>